<dbReference type="PANTHER" id="PTHR20898">
    <property type="entry name" value="DAEDALUS ON 3-RELATED-RELATED"/>
    <property type="match status" value="1"/>
</dbReference>
<reference evidence="2 3" key="1">
    <citation type="journal article" date="2007" name="Nature">
        <title>Evolution of genes and genomes on the Drosophila phylogeny.</title>
        <authorList>
            <consortium name="Drosophila 12 Genomes Consortium"/>
            <person name="Clark A.G."/>
            <person name="Eisen M.B."/>
            <person name="Smith D.R."/>
            <person name="Bergman C.M."/>
            <person name="Oliver B."/>
            <person name="Markow T.A."/>
            <person name="Kaufman T.C."/>
            <person name="Kellis M."/>
            <person name="Gelbart W."/>
            <person name="Iyer V.N."/>
            <person name="Pollard D.A."/>
            <person name="Sackton T.B."/>
            <person name="Larracuente A.M."/>
            <person name="Singh N.D."/>
            <person name="Abad J.P."/>
            <person name="Abt D.N."/>
            <person name="Adryan B."/>
            <person name="Aguade M."/>
            <person name="Akashi H."/>
            <person name="Anderson W.W."/>
            <person name="Aquadro C.F."/>
            <person name="Ardell D.H."/>
            <person name="Arguello R."/>
            <person name="Artieri C.G."/>
            <person name="Barbash D.A."/>
            <person name="Barker D."/>
            <person name="Barsanti P."/>
            <person name="Batterham P."/>
            <person name="Batzoglou S."/>
            <person name="Begun D."/>
            <person name="Bhutkar A."/>
            <person name="Blanco E."/>
            <person name="Bosak S.A."/>
            <person name="Bradley R.K."/>
            <person name="Brand A.D."/>
            <person name="Brent M.R."/>
            <person name="Brooks A.N."/>
            <person name="Brown R.H."/>
            <person name="Butlin R.K."/>
            <person name="Caggese C."/>
            <person name="Calvi B.R."/>
            <person name="Bernardo de Carvalho A."/>
            <person name="Caspi A."/>
            <person name="Castrezana S."/>
            <person name="Celniker S.E."/>
            <person name="Chang J.L."/>
            <person name="Chapple C."/>
            <person name="Chatterji S."/>
            <person name="Chinwalla A."/>
            <person name="Civetta A."/>
            <person name="Clifton S.W."/>
            <person name="Comeron J.M."/>
            <person name="Costello J.C."/>
            <person name="Coyne J.A."/>
            <person name="Daub J."/>
            <person name="David R.G."/>
            <person name="Delcher A.L."/>
            <person name="Delehaunty K."/>
            <person name="Do C.B."/>
            <person name="Ebling H."/>
            <person name="Edwards K."/>
            <person name="Eickbush T."/>
            <person name="Evans J.D."/>
            <person name="Filipski A."/>
            <person name="Findeiss S."/>
            <person name="Freyhult E."/>
            <person name="Fulton L."/>
            <person name="Fulton R."/>
            <person name="Garcia A.C."/>
            <person name="Gardiner A."/>
            <person name="Garfield D.A."/>
            <person name="Garvin B.E."/>
            <person name="Gibson G."/>
            <person name="Gilbert D."/>
            <person name="Gnerre S."/>
            <person name="Godfrey J."/>
            <person name="Good R."/>
            <person name="Gotea V."/>
            <person name="Gravely B."/>
            <person name="Greenberg A.J."/>
            <person name="Griffiths-Jones S."/>
            <person name="Gross S."/>
            <person name="Guigo R."/>
            <person name="Gustafson E.A."/>
            <person name="Haerty W."/>
            <person name="Hahn M.W."/>
            <person name="Halligan D.L."/>
            <person name="Halpern A.L."/>
            <person name="Halter G.M."/>
            <person name="Han M.V."/>
            <person name="Heger A."/>
            <person name="Hillier L."/>
            <person name="Hinrichs A.S."/>
            <person name="Holmes I."/>
            <person name="Hoskins R.A."/>
            <person name="Hubisz M.J."/>
            <person name="Hultmark D."/>
            <person name="Huntley M.A."/>
            <person name="Jaffe D.B."/>
            <person name="Jagadeeshan S."/>
            <person name="Jeck W.R."/>
            <person name="Johnson J."/>
            <person name="Jones C.D."/>
            <person name="Jordan W.C."/>
            <person name="Karpen G.H."/>
            <person name="Kataoka E."/>
            <person name="Keightley P.D."/>
            <person name="Kheradpour P."/>
            <person name="Kirkness E.F."/>
            <person name="Koerich L.B."/>
            <person name="Kristiansen K."/>
            <person name="Kudrna D."/>
            <person name="Kulathinal R.J."/>
            <person name="Kumar S."/>
            <person name="Kwok R."/>
            <person name="Lander E."/>
            <person name="Langley C.H."/>
            <person name="Lapoint R."/>
            <person name="Lazzaro B.P."/>
            <person name="Lee S.J."/>
            <person name="Levesque L."/>
            <person name="Li R."/>
            <person name="Lin C.F."/>
            <person name="Lin M.F."/>
            <person name="Lindblad-Toh K."/>
            <person name="Llopart A."/>
            <person name="Long M."/>
            <person name="Low L."/>
            <person name="Lozovsky E."/>
            <person name="Lu J."/>
            <person name="Luo M."/>
            <person name="Machado C.A."/>
            <person name="Makalowski W."/>
            <person name="Marzo M."/>
            <person name="Matsuda M."/>
            <person name="Matzkin L."/>
            <person name="McAllister B."/>
            <person name="McBride C.S."/>
            <person name="McKernan B."/>
            <person name="McKernan K."/>
            <person name="Mendez-Lago M."/>
            <person name="Minx P."/>
            <person name="Mollenhauer M.U."/>
            <person name="Montooth K."/>
            <person name="Mount S.M."/>
            <person name="Mu X."/>
            <person name="Myers E."/>
            <person name="Negre B."/>
            <person name="Newfeld S."/>
            <person name="Nielsen R."/>
            <person name="Noor M.A."/>
            <person name="O'Grady P."/>
            <person name="Pachter L."/>
            <person name="Papaceit M."/>
            <person name="Parisi M.J."/>
            <person name="Parisi M."/>
            <person name="Parts L."/>
            <person name="Pedersen J.S."/>
            <person name="Pesole G."/>
            <person name="Phillippy A.M."/>
            <person name="Ponting C.P."/>
            <person name="Pop M."/>
            <person name="Porcelli D."/>
            <person name="Powell J.R."/>
            <person name="Prohaska S."/>
            <person name="Pruitt K."/>
            <person name="Puig M."/>
            <person name="Quesneville H."/>
            <person name="Ram K.R."/>
            <person name="Rand D."/>
            <person name="Rasmussen M.D."/>
            <person name="Reed L.K."/>
            <person name="Reenan R."/>
            <person name="Reily A."/>
            <person name="Remington K.A."/>
            <person name="Rieger T.T."/>
            <person name="Ritchie M.G."/>
            <person name="Robin C."/>
            <person name="Rogers Y.H."/>
            <person name="Rohde C."/>
            <person name="Rozas J."/>
            <person name="Rubenfield M.J."/>
            <person name="Ruiz A."/>
            <person name="Russo S."/>
            <person name="Salzberg S.L."/>
            <person name="Sanchez-Gracia A."/>
            <person name="Saranga D.J."/>
            <person name="Sato H."/>
            <person name="Schaeffer S.W."/>
            <person name="Schatz M.C."/>
            <person name="Schlenke T."/>
            <person name="Schwartz R."/>
            <person name="Segarra C."/>
            <person name="Singh R.S."/>
            <person name="Sirot L."/>
            <person name="Sirota M."/>
            <person name="Sisneros N.B."/>
            <person name="Smith C.D."/>
            <person name="Smith T.F."/>
            <person name="Spieth J."/>
            <person name="Stage D.E."/>
            <person name="Stark A."/>
            <person name="Stephan W."/>
            <person name="Strausberg R.L."/>
            <person name="Strempel S."/>
            <person name="Sturgill D."/>
            <person name="Sutton G."/>
            <person name="Sutton G.G."/>
            <person name="Tao W."/>
            <person name="Teichmann S."/>
            <person name="Tobari Y.N."/>
            <person name="Tomimura Y."/>
            <person name="Tsolas J.M."/>
            <person name="Valente V.L."/>
            <person name="Venter E."/>
            <person name="Venter J.C."/>
            <person name="Vicario S."/>
            <person name="Vieira F.G."/>
            <person name="Vilella A.J."/>
            <person name="Villasante A."/>
            <person name="Walenz B."/>
            <person name="Wang J."/>
            <person name="Wasserman M."/>
            <person name="Watts T."/>
            <person name="Wilson D."/>
            <person name="Wilson R.K."/>
            <person name="Wing R.A."/>
            <person name="Wolfner M.F."/>
            <person name="Wong A."/>
            <person name="Wong G.K."/>
            <person name="Wu C.I."/>
            <person name="Wu G."/>
            <person name="Yamamoto D."/>
            <person name="Yang H.P."/>
            <person name="Yang S.P."/>
            <person name="Yorke J.A."/>
            <person name="Yoshida K."/>
            <person name="Zdobnov E."/>
            <person name="Zhang P."/>
            <person name="Zhang Y."/>
            <person name="Zimin A.V."/>
            <person name="Baldwin J."/>
            <person name="Abdouelleil A."/>
            <person name="Abdulkadir J."/>
            <person name="Abebe A."/>
            <person name="Abera B."/>
            <person name="Abreu J."/>
            <person name="Acer S.C."/>
            <person name="Aftuck L."/>
            <person name="Alexander A."/>
            <person name="An P."/>
            <person name="Anderson E."/>
            <person name="Anderson S."/>
            <person name="Arachi H."/>
            <person name="Azer M."/>
            <person name="Bachantsang P."/>
            <person name="Barry A."/>
            <person name="Bayul T."/>
            <person name="Berlin A."/>
            <person name="Bessette D."/>
            <person name="Bloom T."/>
            <person name="Blye J."/>
            <person name="Boguslavskiy L."/>
            <person name="Bonnet C."/>
            <person name="Boukhgalter B."/>
            <person name="Bourzgui I."/>
            <person name="Brown A."/>
            <person name="Cahill P."/>
            <person name="Channer S."/>
            <person name="Cheshatsang Y."/>
            <person name="Chuda L."/>
            <person name="Citroen M."/>
            <person name="Collymore A."/>
            <person name="Cooke P."/>
            <person name="Costello M."/>
            <person name="D'Aco K."/>
            <person name="Daza R."/>
            <person name="De Haan G."/>
            <person name="DeGray S."/>
            <person name="DeMaso C."/>
            <person name="Dhargay N."/>
            <person name="Dooley K."/>
            <person name="Dooley E."/>
            <person name="Doricent M."/>
            <person name="Dorje P."/>
            <person name="Dorjee K."/>
            <person name="Dupes A."/>
            <person name="Elong R."/>
            <person name="Falk J."/>
            <person name="Farina A."/>
            <person name="Faro S."/>
            <person name="Ferguson D."/>
            <person name="Fisher S."/>
            <person name="Foley C.D."/>
            <person name="Franke A."/>
            <person name="Friedrich D."/>
            <person name="Gadbois L."/>
            <person name="Gearin G."/>
            <person name="Gearin C.R."/>
            <person name="Giannoukos G."/>
            <person name="Goode T."/>
            <person name="Graham J."/>
            <person name="Grandbois E."/>
            <person name="Grewal S."/>
            <person name="Gyaltsen K."/>
            <person name="Hafez N."/>
            <person name="Hagos B."/>
            <person name="Hall J."/>
            <person name="Henson C."/>
            <person name="Hollinger A."/>
            <person name="Honan T."/>
            <person name="Huard M.D."/>
            <person name="Hughes L."/>
            <person name="Hurhula B."/>
            <person name="Husby M.E."/>
            <person name="Kamat A."/>
            <person name="Kanga B."/>
            <person name="Kashin S."/>
            <person name="Khazanovich D."/>
            <person name="Kisner P."/>
            <person name="Lance K."/>
            <person name="Lara M."/>
            <person name="Lee W."/>
            <person name="Lennon N."/>
            <person name="Letendre F."/>
            <person name="LeVine R."/>
            <person name="Lipovsky A."/>
            <person name="Liu X."/>
            <person name="Liu J."/>
            <person name="Liu S."/>
            <person name="Lokyitsang T."/>
            <person name="Lokyitsang Y."/>
            <person name="Lubonja R."/>
            <person name="Lui A."/>
            <person name="MacDonald P."/>
            <person name="Magnisalis V."/>
            <person name="Maru K."/>
            <person name="Matthews C."/>
            <person name="McCusker W."/>
            <person name="McDonough S."/>
            <person name="Mehta T."/>
            <person name="Meldrim J."/>
            <person name="Meneus L."/>
            <person name="Mihai O."/>
            <person name="Mihalev A."/>
            <person name="Mihova T."/>
            <person name="Mittelman R."/>
            <person name="Mlenga V."/>
            <person name="Montmayeur A."/>
            <person name="Mulrain L."/>
            <person name="Navidi A."/>
            <person name="Naylor J."/>
            <person name="Negash T."/>
            <person name="Nguyen T."/>
            <person name="Nguyen N."/>
            <person name="Nicol R."/>
            <person name="Norbu C."/>
            <person name="Norbu N."/>
            <person name="Novod N."/>
            <person name="O'Neill B."/>
            <person name="Osman S."/>
            <person name="Markiewicz E."/>
            <person name="Oyono O.L."/>
            <person name="Patti C."/>
            <person name="Phunkhang P."/>
            <person name="Pierre F."/>
            <person name="Priest M."/>
            <person name="Raghuraman S."/>
            <person name="Rege F."/>
            <person name="Reyes R."/>
            <person name="Rise C."/>
            <person name="Rogov P."/>
            <person name="Ross K."/>
            <person name="Ryan E."/>
            <person name="Settipalli S."/>
            <person name="Shea T."/>
            <person name="Sherpa N."/>
            <person name="Shi L."/>
            <person name="Shih D."/>
            <person name="Sparrow T."/>
            <person name="Spaulding J."/>
            <person name="Stalker J."/>
            <person name="Stange-Thomann N."/>
            <person name="Stavropoulos S."/>
            <person name="Stone C."/>
            <person name="Strader C."/>
            <person name="Tesfaye S."/>
            <person name="Thomson T."/>
            <person name="Thoulutsang Y."/>
            <person name="Thoulutsang D."/>
            <person name="Topham K."/>
            <person name="Topping I."/>
            <person name="Tsamla T."/>
            <person name="Vassiliev H."/>
            <person name="Vo A."/>
            <person name="Wangchuk T."/>
            <person name="Wangdi T."/>
            <person name="Weiand M."/>
            <person name="Wilkinson J."/>
            <person name="Wilson A."/>
            <person name="Yadav S."/>
            <person name="Young G."/>
            <person name="Yu Q."/>
            <person name="Zembek L."/>
            <person name="Zhong D."/>
            <person name="Zimmer A."/>
            <person name="Zwirko Z."/>
            <person name="Jaffe D.B."/>
            <person name="Alvarez P."/>
            <person name="Brockman W."/>
            <person name="Butler J."/>
            <person name="Chin C."/>
            <person name="Gnerre S."/>
            <person name="Grabherr M."/>
            <person name="Kleber M."/>
            <person name="Mauceli E."/>
            <person name="MacCallum I."/>
        </authorList>
    </citation>
    <scope>NUCLEOTIDE SEQUENCE [LARGE SCALE GENOMIC DNA]</scope>
    <source>
        <strain evidence="3">Tucson 14030-0811.24</strain>
    </source>
</reference>
<dbReference type="InParanoid" id="A0A0Q9X3V3"/>
<accession>A0A0Q9X3V3</accession>
<keyword evidence="1" id="KW-0732">Signal</keyword>
<dbReference type="PANTHER" id="PTHR20898:SF0">
    <property type="entry name" value="DAEDALUS ON 3-RELATED"/>
    <property type="match status" value="1"/>
</dbReference>
<organism evidence="2 3">
    <name type="scientific">Drosophila willistoni</name>
    <name type="common">Fruit fly</name>
    <dbReference type="NCBI Taxonomy" id="7260"/>
    <lineage>
        <taxon>Eukaryota</taxon>
        <taxon>Metazoa</taxon>
        <taxon>Ecdysozoa</taxon>
        <taxon>Arthropoda</taxon>
        <taxon>Hexapoda</taxon>
        <taxon>Insecta</taxon>
        <taxon>Pterygota</taxon>
        <taxon>Neoptera</taxon>
        <taxon>Endopterygota</taxon>
        <taxon>Diptera</taxon>
        <taxon>Brachycera</taxon>
        <taxon>Muscomorpha</taxon>
        <taxon>Ephydroidea</taxon>
        <taxon>Drosophilidae</taxon>
        <taxon>Drosophila</taxon>
        <taxon>Sophophora</taxon>
    </lineage>
</organism>
<evidence type="ECO:0008006" key="4">
    <source>
        <dbReference type="Google" id="ProtNLM"/>
    </source>
</evidence>
<sequence length="176" mass="20405">MKLFLLVGHIGLTISSLTEFTNIQCKTLDKSVAEFEYCYIKAVNRTYKYISLKVKMNQLPITTTKVNIALLKRYNGYKPFLYNYTVDGCRYLENPDQNPIAKYFGDLYLPFTNINHSCPFNHDIILEKLNIQFLNNHLTKVLPFPEGDYCLSMIWSLNNARVLIIKTYVALSKIAN</sequence>
<keyword evidence="3" id="KW-1185">Reference proteome</keyword>
<feature type="signal peptide" evidence="1">
    <location>
        <begin position="1"/>
        <end position="15"/>
    </location>
</feature>
<evidence type="ECO:0000313" key="2">
    <source>
        <dbReference type="EMBL" id="KRF99520.1"/>
    </source>
</evidence>
<protein>
    <recommendedName>
        <fullName evidence="4">MD-2-related lipid-recognition domain-containing protein</fullName>
    </recommendedName>
</protein>
<dbReference type="InterPro" id="IPR010512">
    <property type="entry name" value="DUF1091"/>
</dbReference>
<dbReference type="SMART" id="SM00697">
    <property type="entry name" value="DM8"/>
    <property type="match status" value="1"/>
</dbReference>
<gene>
    <name evidence="2" type="primary">Dwil\GK27327</name>
    <name evidence="2" type="ORF">Dwil_GK27327</name>
</gene>
<proteinExistence type="predicted"/>
<feature type="chain" id="PRO_5012678253" description="MD-2-related lipid-recognition domain-containing protein" evidence="1">
    <location>
        <begin position="16"/>
        <end position="176"/>
    </location>
</feature>
<dbReference type="KEGG" id="dwi:26529329"/>
<evidence type="ECO:0000256" key="1">
    <source>
        <dbReference type="SAM" id="SignalP"/>
    </source>
</evidence>
<dbReference type="AlphaFoldDB" id="A0A0Q9X3V3"/>
<evidence type="ECO:0000313" key="3">
    <source>
        <dbReference type="Proteomes" id="UP000007798"/>
    </source>
</evidence>
<dbReference type="Proteomes" id="UP000007798">
    <property type="component" value="Unassembled WGS sequence"/>
</dbReference>
<dbReference type="Pfam" id="PF06477">
    <property type="entry name" value="DUF1091"/>
    <property type="match status" value="1"/>
</dbReference>
<dbReference type="OrthoDB" id="7727171at2759"/>
<dbReference type="EMBL" id="CH964232">
    <property type="protein sequence ID" value="KRF99520.1"/>
    <property type="molecule type" value="Genomic_DNA"/>
</dbReference>
<name>A0A0Q9X3V3_DROWI</name>